<keyword evidence="4" id="KW-0547">Nucleotide-binding</keyword>
<protein>
    <submittedName>
        <fullName evidence="10">ABC transporter ATP-binding protein</fullName>
    </submittedName>
</protein>
<feature type="domain" description="ABC transporter" evidence="9">
    <location>
        <begin position="4"/>
        <end position="229"/>
    </location>
</feature>
<dbReference type="FunFam" id="3.40.50.300:FF:000589">
    <property type="entry name" value="ABC transporter, ATP-binding subunit"/>
    <property type="match status" value="1"/>
</dbReference>
<dbReference type="AlphaFoldDB" id="A0A426V0X8"/>
<dbReference type="OrthoDB" id="9804819at2"/>
<evidence type="ECO:0000256" key="1">
    <source>
        <dbReference type="ARBA" id="ARBA00004202"/>
    </source>
</evidence>
<dbReference type="GO" id="GO:0046677">
    <property type="term" value="P:response to antibiotic"/>
    <property type="evidence" value="ECO:0007669"/>
    <property type="project" value="UniProtKB-KW"/>
</dbReference>
<evidence type="ECO:0000256" key="3">
    <source>
        <dbReference type="ARBA" id="ARBA00022475"/>
    </source>
</evidence>
<evidence type="ECO:0000313" key="10">
    <source>
        <dbReference type="EMBL" id="RRS00512.1"/>
    </source>
</evidence>
<dbReference type="EMBL" id="RSEB01000002">
    <property type="protein sequence ID" value="RRS00512.1"/>
    <property type="molecule type" value="Genomic_DNA"/>
</dbReference>
<dbReference type="GO" id="GO:0005886">
    <property type="term" value="C:plasma membrane"/>
    <property type="evidence" value="ECO:0007669"/>
    <property type="project" value="UniProtKB-SubCell"/>
</dbReference>
<dbReference type="SMART" id="SM00382">
    <property type="entry name" value="AAA"/>
    <property type="match status" value="1"/>
</dbReference>
<dbReference type="Pfam" id="PF00005">
    <property type="entry name" value="ABC_tran"/>
    <property type="match status" value="1"/>
</dbReference>
<evidence type="ECO:0000313" key="11">
    <source>
        <dbReference type="Proteomes" id="UP000277256"/>
    </source>
</evidence>
<dbReference type="Gene3D" id="3.40.50.300">
    <property type="entry name" value="P-loop containing nucleotide triphosphate hydrolases"/>
    <property type="match status" value="1"/>
</dbReference>
<dbReference type="PROSITE" id="PS50893">
    <property type="entry name" value="ABC_TRANSPORTER_2"/>
    <property type="match status" value="1"/>
</dbReference>
<dbReference type="GO" id="GO:0005524">
    <property type="term" value="F:ATP binding"/>
    <property type="evidence" value="ECO:0007669"/>
    <property type="project" value="UniProtKB-KW"/>
</dbReference>
<dbReference type="PROSITE" id="PS00211">
    <property type="entry name" value="ABC_TRANSPORTER_1"/>
    <property type="match status" value="1"/>
</dbReference>
<evidence type="ECO:0000256" key="4">
    <source>
        <dbReference type="ARBA" id="ARBA00022741"/>
    </source>
</evidence>
<comment type="caution">
    <text evidence="10">The sequence shown here is derived from an EMBL/GenBank/DDBJ whole genome shotgun (WGS) entry which is preliminary data.</text>
</comment>
<evidence type="ECO:0000256" key="6">
    <source>
        <dbReference type="ARBA" id="ARBA00022967"/>
    </source>
</evidence>
<evidence type="ECO:0000256" key="7">
    <source>
        <dbReference type="ARBA" id="ARBA00023136"/>
    </source>
</evidence>
<dbReference type="InterPro" id="IPR017871">
    <property type="entry name" value="ABC_transporter-like_CS"/>
</dbReference>
<comment type="subcellular location">
    <subcellularLocation>
        <location evidence="1">Cell membrane</location>
        <topology evidence="1">Peripheral membrane protein</topology>
    </subcellularLocation>
</comment>
<evidence type="ECO:0000259" key="9">
    <source>
        <dbReference type="PROSITE" id="PS50893"/>
    </source>
</evidence>
<keyword evidence="2" id="KW-0813">Transport</keyword>
<accession>A0A426V0X8</accession>
<dbReference type="InterPro" id="IPR027417">
    <property type="entry name" value="P-loop_NTPase"/>
</dbReference>
<sequence>MAIIEVKDLVKHYGEQRAADGVSFTVDEGEIFGILGPNGAGKTTTVECVAGLRDRDAGTVSVMGLDPARDAKELKQILGVQLQESRLPDKMRVGEALDLYRSFYPNPADPDRLIESLGLGAKRRTPFGKLSGGQQQRLSIALALIGNPRIAVLDELTTGLDPQARRDTWDLIEQVRDTGVTIILVTHFMDEAERLCDRLAVIDSGKVVAVDSPAGLTARVSAEQRVRFRPSAEFADALLLDLPEVAGVERNGPQVVVSGSGNLLQAVASVLARNHIVAADLRVEQVSLDDAFVALTGKSIEN</sequence>
<keyword evidence="7" id="KW-0472">Membrane</keyword>
<keyword evidence="6" id="KW-1278">Translocase</keyword>
<keyword evidence="3" id="KW-1003">Cell membrane</keyword>
<evidence type="ECO:0000256" key="2">
    <source>
        <dbReference type="ARBA" id="ARBA00022448"/>
    </source>
</evidence>
<gene>
    <name evidence="10" type="ORF">EIW28_08090</name>
</gene>
<keyword evidence="5 10" id="KW-0067">ATP-binding</keyword>
<reference evidence="10 11" key="1">
    <citation type="submission" date="2018-12" db="EMBL/GenBank/DDBJ databases">
        <title>Glycomyces sp. YIM 121974 draft genome.</title>
        <authorList>
            <person name="Li Q."/>
        </authorList>
    </citation>
    <scope>NUCLEOTIDE SEQUENCE [LARGE SCALE GENOMIC DNA]</scope>
    <source>
        <strain evidence="10 11">YIM 121974</strain>
    </source>
</reference>
<evidence type="ECO:0000256" key="5">
    <source>
        <dbReference type="ARBA" id="ARBA00022840"/>
    </source>
</evidence>
<dbReference type="InterPro" id="IPR050763">
    <property type="entry name" value="ABC_transporter_ATP-binding"/>
</dbReference>
<dbReference type="GO" id="GO:0016887">
    <property type="term" value="F:ATP hydrolysis activity"/>
    <property type="evidence" value="ECO:0007669"/>
    <property type="project" value="InterPro"/>
</dbReference>
<keyword evidence="11" id="KW-1185">Reference proteome</keyword>
<dbReference type="SUPFAM" id="SSF52540">
    <property type="entry name" value="P-loop containing nucleoside triphosphate hydrolases"/>
    <property type="match status" value="1"/>
</dbReference>
<dbReference type="Proteomes" id="UP000277256">
    <property type="component" value="Unassembled WGS sequence"/>
</dbReference>
<name>A0A426V0X8_9ACTN</name>
<dbReference type="RefSeq" id="WP_125247191.1">
    <property type="nucleotide sequence ID" value="NZ_RSEB01000002.1"/>
</dbReference>
<dbReference type="PANTHER" id="PTHR42711">
    <property type="entry name" value="ABC TRANSPORTER ATP-BINDING PROTEIN"/>
    <property type="match status" value="1"/>
</dbReference>
<dbReference type="CDD" id="cd03230">
    <property type="entry name" value="ABC_DR_subfamily_A"/>
    <property type="match status" value="1"/>
</dbReference>
<dbReference type="InterPro" id="IPR003593">
    <property type="entry name" value="AAA+_ATPase"/>
</dbReference>
<organism evidence="10 11">
    <name type="scientific">Glycomyces terrestris</name>
    <dbReference type="NCBI Taxonomy" id="2493553"/>
    <lineage>
        <taxon>Bacteria</taxon>
        <taxon>Bacillati</taxon>
        <taxon>Actinomycetota</taxon>
        <taxon>Actinomycetes</taxon>
        <taxon>Glycomycetales</taxon>
        <taxon>Glycomycetaceae</taxon>
        <taxon>Glycomyces</taxon>
    </lineage>
</organism>
<dbReference type="InterPro" id="IPR003439">
    <property type="entry name" value="ABC_transporter-like_ATP-bd"/>
</dbReference>
<proteinExistence type="predicted"/>
<evidence type="ECO:0000256" key="8">
    <source>
        <dbReference type="ARBA" id="ARBA00023251"/>
    </source>
</evidence>
<dbReference type="PANTHER" id="PTHR42711:SF16">
    <property type="entry name" value="ABC TRANSPORTER ATP-BINDING PROTEIN"/>
    <property type="match status" value="1"/>
</dbReference>
<keyword evidence="8" id="KW-0046">Antibiotic resistance</keyword>